<accession>A0ABD5PN35</accession>
<dbReference type="EMBL" id="JBHSFA010000005">
    <property type="protein sequence ID" value="MFC4542012.1"/>
    <property type="molecule type" value="Genomic_DNA"/>
</dbReference>
<dbReference type="Proteomes" id="UP001595898">
    <property type="component" value="Unassembled WGS sequence"/>
</dbReference>
<evidence type="ECO:0000313" key="2">
    <source>
        <dbReference type="Proteomes" id="UP001595898"/>
    </source>
</evidence>
<gene>
    <name evidence="1" type="ORF">ACFO5R_08745</name>
</gene>
<evidence type="ECO:0000313" key="1">
    <source>
        <dbReference type="EMBL" id="MFC4542012.1"/>
    </source>
</evidence>
<proteinExistence type="predicted"/>
<name>A0ABD5PN35_9EURY</name>
<dbReference type="RefSeq" id="WP_250141419.1">
    <property type="nucleotide sequence ID" value="NZ_JALIQP010000004.1"/>
</dbReference>
<organism evidence="1 2">
    <name type="scientific">Halosolutus amylolyticus</name>
    <dbReference type="NCBI Taxonomy" id="2932267"/>
    <lineage>
        <taxon>Archaea</taxon>
        <taxon>Methanobacteriati</taxon>
        <taxon>Methanobacteriota</taxon>
        <taxon>Stenosarchaea group</taxon>
        <taxon>Halobacteria</taxon>
        <taxon>Halobacteriales</taxon>
        <taxon>Natrialbaceae</taxon>
        <taxon>Halosolutus</taxon>
    </lineage>
</organism>
<protein>
    <submittedName>
        <fullName evidence="1">Uncharacterized protein</fullName>
    </submittedName>
</protein>
<dbReference type="AlphaFoldDB" id="A0ABD5PN35"/>
<reference evidence="1 2" key="1">
    <citation type="journal article" date="2019" name="Int. J. Syst. Evol. Microbiol.">
        <title>The Global Catalogue of Microorganisms (GCM) 10K type strain sequencing project: providing services to taxonomists for standard genome sequencing and annotation.</title>
        <authorList>
            <consortium name="The Broad Institute Genomics Platform"/>
            <consortium name="The Broad Institute Genome Sequencing Center for Infectious Disease"/>
            <person name="Wu L."/>
            <person name="Ma J."/>
        </authorList>
    </citation>
    <scope>NUCLEOTIDE SEQUENCE [LARGE SCALE GENOMIC DNA]</scope>
    <source>
        <strain evidence="1 2">WLHS5</strain>
    </source>
</reference>
<sequence length="156" mass="18114">MDKSNRRNHDPDDLVDRLTDVGILSKRQSQAIVYFEIKDDPEKDARSLFDISEKELEDKRERANEMIEAAETTINVSKSDMGIEERIEKLHEDGVLLEPEAKAYVHSERADESTLVDMVERPLSDIEDHKETAEERIDQCYDLAYFLDEHAGIEIY</sequence>
<comment type="caution">
    <text evidence="1">The sequence shown here is derived from an EMBL/GenBank/DDBJ whole genome shotgun (WGS) entry which is preliminary data.</text>
</comment>
<keyword evidence="2" id="KW-1185">Reference proteome</keyword>